<dbReference type="RefSeq" id="WP_103317581.1">
    <property type="nucleotide sequence ID" value="NZ_PPTF01000014.1"/>
</dbReference>
<name>A0A2K4MSK2_9NEIS</name>
<reference evidence="4 5" key="1">
    <citation type="submission" date="2018-01" db="EMBL/GenBank/DDBJ databases">
        <title>Genomic Sequence of Chromobacterium MWU13-2610 from wild cranberry bogs within the Cape Cod National Seashore.</title>
        <authorList>
            <person name="O'Hara-Hanley K."/>
            <person name="Soby S."/>
            <person name="Harrison A."/>
        </authorList>
    </citation>
    <scope>NUCLEOTIDE SEQUENCE [LARGE SCALE GENOMIC DNA]</scope>
    <source>
        <strain evidence="4 5">MWU13-2610</strain>
    </source>
</reference>
<dbReference type="InterPro" id="IPR010131">
    <property type="entry name" value="MdtP/NodT-like"/>
</dbReference>
<evidence type="ECO:0008006" key="6">
    <source>
        <dbReference type="Google" id="ProtNLM"/>
    </source>
</evidence>
<dbReference type="Proteomes" id="UP000236416">
    <property type="component" value="Unassembled WGS sequence"/>
</dbReference>
<evidence type="ECO:0000313" key="4">
    <source>
        <dbReference type="EMBL" id="POB00082.1"/>
    </source>
</evidence>
<sequence length="455" mass="48807">MPKATMLLPGLVGLALMGCAVSPPERQSLTLEHAQLPSRWSSPASGEFDAAVLGFAIDAKLRALIEEAIRYNADLKQAAARTEQAQAALKAAAGAKLPTVALGGQVGNSTLPTSSMSTSGIGLVTTWEADLWGRLSAEQNAAHSRFQASAQDLLYARQSLAANVVRGWIALKENAQQLEIARQMLDMSQQQLALIEVGQKVGRNTRQDVALHQAAMEAQRQQLLTLEQAQYQARRALEVLLGRYPSGELATLGPLPAASDALPAGIPSEMLSRRPDVLASEQRFAAAFYGVEAAKRARLPSLKLTGGVAYIEDSAVLLKSGIDNPLWAVTGQLLAPIFTGGQLAAQVEAQNGKQREALAAYNRAALNALAEVENSLTGERMLKQRERALQTQADSLARSVQYASLQKQVGRIDNYQLLQQKLSLAAVQASLLRLQSTRLDNRVSLHLALGGQFLI</sequence>
<comment type="similarity">
    <text evidence="1 2">Belongs to the outer membrane factor (OMF) (TC 1.B.17) family.</text>
</comment>
<evidence type="ECO:0000256" key="2">
    <source>
        <dbReference type="RuleBase" id="RU362097"/>
    </source>
</evidence>
<dbReference type="AlphaFoldDB" id="A0A2K4MSK2"/>
<organism evidence="4 5">
    <name type="scientific">Chromobacterium sinusclupearum</name>
    <dbReference type="NCBI Taxonomy" id="2077146"/>
    <lineage>
        <taxon>Bacteria</taxon>
        <taxon>Pseudomonadati</taxon>
        <taxon>Pseudomonadota</taxon>
        <taxon>Betaproteobacteria</taxon>
        <taxon>Neisseriales</taxon>
        <taxon>Chromobacteriaceae</taxon>
        <taxon>Chromobacterium</taxon>
    </lineage>
</organism>
<comment type="caution">
    <text evidence="4">The sequence shown here is derived from an EMBL/GenBank/DDBJ whole genome shotgun (WGS) entry which is preliminary data.</text>
</comment>
<keyword evidence="2" id="KW-0449">Lipoprotein</keyword>
<keyword evidence="3" id="KW-0175">Coiled coil</keyword>
<accession>A0A2K4MSK2</accession>
<dbReference type="Gene3D" id="1.20.1600.10">
    <property type="entry name" value="Outer membrane efflux proteins (OEP)"/>
    <property type="match status" value="1"/>
</dbReference>
<evidence type="ECO:0000313" key="5">
    <source>
        <dbReference type="Proteomes" id="UP000236416"/>
    </source>
</evidence>
<proteinExistence type="inferred from homology"/>
<comment type="subcellular location">
    <subcellularLocation>
        <location evidence="2">Cell membrane</location>
        <topology evidence="2">Lipid-anchor</topology>
    </subcellularLocation>
</comment>
<evidence type="ECO:0000256" key="3">
    <source>
        <dbReference type="SAM" id="Coils"/>
    </source>
</evidence>
<protein>
    <recommendedName>
        <fullName evidence="6">Transporter</fullName>
    </recommendedName>
</protein>
<dbReference type="Pfam" id="PF02321">
    <property type="entry name" value="OEP"/>
    <property type="match status" value="2"/>
</dbReference>
<dbReference type="NCBIfam" id="TIGR01845">
    <property type="entry name" value="outer_NodT"/>
    <property type="match status" value="1"/>
</dbReference>
<gene>
    <name evidence="4" type="ORF">C2134_03610</name>
</gene>
<dbReference type="EMBL" id="PPTF01000014">
    <property type="protein sequence ID" value="POB00082.1"/>
    <property type="molecule type" value="Genomic_DNA"/>
</dbReference>
<dbReference type="Gene3D" id="2.20.200.10">
    <property type="entry name" value="Outer membrane efflux proteins (OEP)"/>
    <property type="match status" value="1"/>
</dbReference>
<dbReference type="PROSITE" id="PS51257">
    <property type="entry name" value="PROKAR_LIPOPROTEIN"/>
    <property type="match status" value="1"/>
</dbReference>
<keyword evidence="2" id="KW-1134">Transmembrane beta strand</keyword>
<dbReference type="SUPFAM" id="SSF56954">
    <property type="entry name" value="Outer membrane efflux proteins (OEP)"/>
    <property type="match status" value="1"/>
</dbReference>
<keyword evidence="2" id="KW-0472">Membrane</keyword>
<dbReference type="InterPro" id="IPR003423">
    <property type="entry name" value="OMP_efflux"/>
</dbReference>
<evidence type="ECO:0000256" key="1">
    <source>
        <dbReference type="ARBA" id="ARBA00007613"/>
    </source>
</evidence>
<keyword evidence="5" id="KW-1185">Reference proteome</keyword>
<feature type="coiled-coil region" evidence="3">
    <location>
        <begin position="61"/>
        <end position="92"/>
    </location>
</feature>
<dbReference type="PANTHER" id="PTHR30203">
    <property type="entry name" value="OUTER MEMBRANE CATION EFFLUX PROTEIN"/>
    <property type="match status" value="1"/>
</dbReference>
<dbReference type="GO" id="GO:0005886">
    <property type="term" value="C:plasma membrane"/>
    <property type="evidence" value="ECO:0007669"/>
    <property type="project" value="UniProtKB-SubCell"/>
</dbReference>
<keyword evidence="2" id="KW-0564">Palmitate</keyword>
<dbReference type="GO" id="GO:0015562">
    <property type="term" value="F:efflux transmembrane transporter activity"/>
    <property type="evidence" value="ECO:0007669"/>
    <property type="project" value="InterPro"/>
</dbReference>
<keyword evidence="2" id="KW-0812">Transmembrane</keyword>